<dbReference type="InterPro" id="IPR006674">
    <property type="entry name" value="HD_domain"/>
</dbReference>
<dbReference type="GO" id="GO:0006203">
    <property type="term" value="P:dGTP catabolic process"/>
    <property type="evidence" value="ECO:0007669"/>
    <property type="project" value="TreeGrafter"/>
</dbReference>
<dbReference type="Gene3D" id="1.10.3210.10">
    <property type="entry name" value="Hypothetical protein af1432"/>
    <property type="match status" value="1"/>
</dbReference>
<accession>A0A2X2WBG1</accession>
<dbReference type="InterPro" id="IPR003607">
    <property type="entry name" value="HD/PDEase_dom"/>
</dbReference>
<protein>
    <submittedName>
        <fullName evidence="2">HD domain</fullName>
    </submittedName>
</protein>
<reference evidence="2 3" key="1">
    <citation type="submission" date="2018-06" db="EMBL/GenBank/DDBJ databases">
        <authorList>
            <consortium name="Pathogen Informatics"/>
            <person name="Doyle S."/>
        </authorList>
    </citation>
    <scope>NUCLEOTIDE SEQUENCE [LARGE SCALE GENOMIC DNA]</scope>
    <source>
        <strain evidence="2 3">NCTC11224</strain>
    </source>
</reference>
<dbReference type="Proteomes" id="UP000251853">
    <property type="component" value="Unassembled WGS sequence"/>
</dbReference>
<dbReference type="InterPro" id="IPR050135">
    <property type="entry name" value="dGTPase-like"/>
</dbReference>
<dbReference type="PANTHER" id="PTHR11373:SF4">
    <property type="entry name" value="DEOXYNUCLEOSIDE TRIPHOSPHATE TRIPHOSPHOHYDROLASE SAMHD1"/>
    <property type="match status" value="1"/>
</dbReference>
<evidence type="ECO:0000313" key="3">
    <source>
        <dbReference type="Proteomes" id="UP000251853"/>
    </source>
</evidence>
<feature type="domain" description="HD/PDEase" evidence="1">
    <location>
        <begin position="46"/>
        <end position="195"/>
    </location>
</feature>
<dbReference type="SMART" id="SM00471">
    <property type="entry name" value="HDc"/>
    <property type="match status" value="1"/>
</dbReference>
<name>A0A2X2WBG1_9FIRM</name>
<dbReference type="AlphaFoldDB" id="A0A2X2WBG1"/>
<dbReference type="Pfam" id="PF01966">
    <property type="entry name" value="HD"/>
    <property type="match status" value="1"/>
</dbReference>
<dbReference type="CDD" id="cd00077">
    <property type="entry name" value="HDc"/>
    <property type="match status" value="1"/>
</dbReference>
<sequence>MKIYDRLYKEMKFPPIIIELLNCPGLLRLRDVRMANNQFVAFPSFASSSRYEHSLGVCYLAGICADSMELAEKDRTELMVACLYHDVGTPPFAHAMEEVLQIKFGFDHEQNLKNLIMGTTGVFDREFAQIYQGQGLKILSVCQSREARRIGLDIHRIAHLAAGDSRELLSDLVNSKGMDLDNIDNIFRASSAMGLIAGECGETAKMLAGSFVVKEGQICLNGMYVDQIREWQRIRDLQYTAIFESIEDFAYQTMIKRAINLLLEEDCNTTVLDINSWRLTDSEMTYNVLLRHTKSRDIMKRVLLCKPYVCLGILYVKGNGVVNYINKNLQKIEKVAGEYFVDFMGMTDKKIKSIGIPPVVANFYPDKRKRMIANKVFLWNEEIKVCNSEDYPQGVLLGLFSPFSNNNFKNVEVEGKNLRKKISFRKSELEVMCNILEEGLLKNFEVSLYGGEDNGKAYSDFESNQLGLF</sequence>
<dbReference type="PANTHER" id="PTHR11373">
    <property type="entry name" value="DEOXYNUCLEOSIDE TRIPHOSPHATE TRIPHOSPHOHYDROLASE"/>
    <property type="match status" value="1"/>
</dbReference>
<dbReference type="RefSeq" id="WP_112481980.1">
    <property type="nucleotide sequence ID" value="NZ_JAIWZC010000001.1"/>
</dbReference>
<dbReference type="GO" id="GO:0008832">
    <property type="term" value="F:dGTPase activity"/>
    <property type="evidence" value="ECO:0007669"/>
    <property type="project" value="TreeGrafter"/>
</dbReference>
<evidence type="ECO:0000313" key="2">
    <source>
        <dbReference type="EMBL" id="SQB11009.1"/>
    </source>
</evidence>
<evidence type="ECO:0000259" key="1">
    <source>
        <dbReference type="SMART" id="SM00471"/>
    </source>
</evidence>
<dbReference type="SUPFAM" id="SSF109604">
    <property type="entry name" value="HD-domain/PDEase-like"/>
    <property type="match status" value="1"/>
</dbReference>
<proteinExistence type="predicted"/>
<dbReference type="EMBL" id="UAVW01000009">
    <property type="protein sequence ID" value="SQB11009.1"/>
    <property type="molecule type" value="Genomic_DNA"/>
</dbReference>
<keyword evidence="3" id="KW-1185">Reference proteome</keyword>
<gene>
    <name evidence="2" type="ORF">NCTC11224_02356</name>
</gene>
<organism evidence="2 3">
    <name type="scientific">Enterocloster clostridioformis</name>
    <dbReference type="NCBI Taxonomy" id="1531"/>
    <lineage>
        <taxon>Bacteria</taxon>
        <taxon>Bacillati</taxon>
        <taxon>Bacillota</taxon>
        <taxon>Clostridia</taxon>
        <taxon>Lachnospirales</taxon>
        <taxon>Lachnospiraceae</taxon>
        <taxon>Enterocloster</taxon>
    </lineage>
</organism>